<protein>
    <submittedName>
        <fullName evidence="2">DUF4263 domain-containing protein</fullName>
    </submittedName>
</protein>
<evidence type="ECO:0000259" key="1">
    <source>
        <dbReference type="Pfam" id="PF14082"/>
    </source>
</evidence>
<dbReference type="Proteomes" id="UP000611723">
    <property type="component" value="Unassembled WGS sequence"/>
</dbReference>
<accession>A0A935C8B7</accession>
<dbReference type="InterPro" id="IPR025359">
    <property type="entry name" value="SduA_C"/>
</dbReference>
<dbReference type="RefSeq" id="WP_201429298.1">
    <property type="nucleotide sequence ID" value="NZ_JAEQBW010000001.1"/>
</dbReference>
<keyword evidence="3" id="KW-1185">Reference proteome</keyword>
<dbReference type="EMBL" id="JAEQBW010000001">
    <property type="protein sequence ID" value="MBK6263608.1"/>
    <property type="molecule type" value="Genomic_DNA"/>
</dbReference>
<reference evidence="2" key="1">
    <citation type="submission" date="2021-01" db="EMBL/GenBank/DDBJ databases">
        <title>Marivirga aurantiaca sp. nov., isolated from intertidal surface sediments.</title>
        <authorList>
            <person name="Zhang M."/>
        </authorList>
    </citation>
    <scope>NUCLEOTIDE SEQUENCE</scope>
    <source>
        <strain evidence="2">S37H4</strain>
    </source>
</reference>
<comment type="caution">
    <text evidence="2">The sequence shown here is derived from an EMBL/GenBank/DDBJ whole genome shotgun (WGS) entry which is preliminary data.</text>
</comment>
<evidence type="ECO:0000313" key="3">
    <source>
        <dbReference type="Proteomes" id="UP000611723"/>
    </source>
</evidence>
<feature type="domain" description="Shedu protein SduA C-terminal" evidence="1">
    <location>
        <begin position="284"/>
        <end position="442"/>
    </location>
</feature>
<organism evidence="2 3">
    <name type="scientific">Marivirga aurantiaca</name>
    <dbReference type="NCBI Taxonomy" id="2802615"/>
    <lineage>
        <taxon>Bacteria</taxon>
        <taxon>Pseudomonadati</taxon>
        <taxon>Bacteroidota</taxon>
        <taxon>Cytophagia</taxon>
        <taxon>Cytophagales</taxon>
        <taxon>Marivirgaceae</taxon>
        <taxon>Marivirga</taxon>
    </lineage>
</organism>
<dbReference type="AlphaFoldDB" id="A0A935C8B7"/>
<name>A0A935C8B7_9BACT</name>
<sequence length="454" mass="51817">MARYKKSPLEKLQTKLNKLTSEPEVKEENKKIKVRNKILLEYSSKLIKYTKCRYYPSKIEDLIEEYFIVRIPLNHDNLNLLGSNPINPPFGARKIVDLFRNVSSTLFDSITIGATESKVAGKSISITKELYDTILKIDKEEGKDRKARFTSRIAPFLKSDYNLNVDVADVTRNYSLLLQEMIASGELTKADLILLSNNLDSGDTNQVIIEKQVNKQVKWLIETIEKLLEDTDLNASKAKQFGSDEFGYSKASITGPEHLIERILSDYGQFTLFGVPALLNTDKYVLTTDSQSRSQFDLILITHLGDIEVVELKRTDETILDYDSSRGKFYPSKSLSIAVAQAERYITAVTKDNDEEYKIDGKKIREYVNDLVGGTTFIETIRPTALILIGSWETLTKDYNKLSAETKKKLKKADYNENGLRAFREIKGSYKNIKILNYSELLEHARTRLELAKE</sequence>
<gene>
    <name evidence="2" type="ORF">JKA74_01070</name>
</gene>
<proteinExistence type="predicted"/>
<dbReference type="Pfam" id="PF14082">
    <property type="entry name" value="SduA_C"/>
    <property type="match status" value="1"/>
</dbReference>
<evidence type="ECO:0000313" key="2">
    <source>
        <dbReference type="EMBL" id="MBK6263608.1"/>
    </source>
</evidence>